<dbReference type="PIRSF" id="PIRSF500176">
    <property type="entry name" value="L_ASNase"/>
    <property type="match status" value="1"/>
</dbReference>
<dbReference type="EMBL" id="QPGB01000001">
    <property type="protein sequence ID" value="RCS59357.1"/>
    <property type="molecule type" value="Genomic_DNA"/>
</dbReference>
<dbReference type="InterPro" id="IPR027475">
    <property type="entry name" value="Asparaginase/glutaminase_AS2"/>
</dbReference>
<dbReference type="SMART" id="SM00870">
    <property type="entry name" value="Asparaginase"/>
    <property type="match status" value="1"/>
</dbReference>
<comment type="similarity">
    <text evidence="1">Belongs to the asparaginase 1 family.</text>
</comment>
<evidence type="ECO:0000256" key="1">
    <source>
        <dbReference type="ARBA" id="ARBA00010518"/>
    </source>
</evidence>
<feature type="binding site" evidence="4">
    <location>
        <position position="73"/>
    </location>
    <ligand>
        <name>substrate</name>
    </ligand>
</feature>
<keyword evidence="2" id="KW-0378">Hydrolase</keyword>
<dbReference type="AlphaFoldDB" id="A0A368L6V9"/>
<organism evidence="9 10">
    <name type="scientific">Parvibium lacunae</name>
    <dbReference type="NCBI Taxonomy" id="1888893"/>
    <lineage>
        <taxon>Bacteria</taxon>
        <taxon>Pseudomonadati</taxon>
        <taxon>Pseudomonadota</taxon>
        <taxon>Betaproteobacteria</taxon>
        <taxon>Burkholderiales</taxon>
        <taxon>Alcaligenaceae</taxon>
        <taxon>Parvibium</taxon>
    </lineage>
</organism>
<evidence type="ECO:0000259" key="7">
    <source>
        <dbReference type="Pfam" id="PF00710"/>
    </source>
</evidence>
<evidence type="ECO:0000259" key="8">
    <source>
        <dbReference type="Pfam" id="PF17763"/>
    </source>
</evidence>
<dbReference type="CDD" id="cd08964">
    <property type="entry name" value="L-asparaginase_II"/>
    <property type="match status" value="1"/>
</dbReference>
<protein>
    <submittedName>
        <fullName evidence="9">Asparaginase</fullName>
    </submittedName>
</protein>
<dbReference type="OrthoDB" id="9788068at2"/>
<dbReference type="PANTHER" id="PTHR11707">
    <property type="entry name" value="L-ASPARAGINASE"/>
    <property type="match status" value="1"/>
</dbReference>
<dbReference type="InterPro" id="IPR037152">
    <property type="entry name" value="L-asparaginase_N_sf"/>
</dbReference>
<dbReference type="InterPro" id="IPR006034">
    <property type="entry name" value="Asparaginase/glutaminase-like"/>
</dbReference>
<dbReference type="PRINTS" id="PR00139">
    <property type="entry name" value="ASNGLNASE"/>
</dbReference>
<sequence>MAHTTRITIVGTGGTIAGTQAAANQVSPAAASKSNGAYVAGVLSVADLLKDLNLSATSPPLSLRHVEPFRLASEDMQPAHWWKLAHVVVQQLQDPEVDGVLITHGTDTLEESAFFLHLVLSSHKPVVLTGAMRPADHPNADGPGNMRLAIETIVLAKRHRLNLGVVVAFAGKVMAAPGLRKVHTRDPIGFANPWYTVDLVDLPQASWPEAGTLAVALALIPPDSTDVERLPHVPIVMMYPGICLDSLAVATSSPTLAGLVLAGYGHGTVPDSISSWLAGRSPSVPVVRASRVGVGPVLAGVAEDDSYLGTLAAGCLSPMQARVLLMVCVWGKADPAKYFNPYQPPERH</sequence>
<dbReference type="GO" id="GO:0006528">
    <property type="term" value="P:asparagine metabolic process"/>
    <property type="evidence" value="ECO:0007669"/>
    <property type="project" value="InterPro"/>
</dbReference>
<evidence type="ECO:0000313" key="9">
    <source>
        <dbReference type="EMBL" id="RCS59357.1"/>
    </source>
</evidence>
<evidence type="ECO:0000256" key="2">
    <source>
        <dbReference type="ARBA" id="ARBA00022801"/>
    </source>
</evidence>
<dbReference type="GO" id="GO:0004067">
    <property type="term" value="F:asparaginase activity"/>
    <property type="evidence" value="ECO:0007669"/>
    <property type="project" value="UniProtKB-UniRule"/>
</dbReference>
<feature type="active site" evidence="6">
    <location>
        <position position="106"/>
    </location>
</feature>
<dbReference type="InterPro" id="IPR040919">
    <property type="entry name" value="Asparaginase_C"/>
</dbReference>
<feature type="domain" description="L-asparaginase N-terminal" evidence="7">
    <location>
        <begin position="6"/>
        <end position="193"/>
    </location>
</feature>
<dbReference type="SUPFAM" id="SSF53774">
    <property type="entry name" value="Glutaminase/Asparaginase"/>
    <property type="match status" value="1"/>
</dbReference>
<dbReference type="Gene3D" id="3.40.50.40">
    <property type="match status" value="1"/>
</dbReference>
<dbReference type="PANTHER" id="PTHR11707:SF28">
    <property type="entry name" value="60 KDA LYSOPHOSPHOLIPASE"/>
    <property type="match status" value="1"/>
</dbReference>
<feature type="active site" description="O-isoaspartyl threonine intermediate" evidence="3">
    <location>
        <position position="15"/>
    </location>
</feature>
<dbReference type="RefSeq" id="WP_114401507.1">
    <property type="nucleotide sequence ID" value="NZ_QPGB01000001.1"/>
</dbReference>
<feature type="domain" description="Asparaginase/glutaminase C-terminal" evidence="8">
    <location>
        <begin position="232"/>
        <end position="336"/>
    </location>
</feature>
<dbReference type="InterPro" id="IPR027474">
    <property type="entry name" value="L-asparaginase_N"/>
</dbReference>
<proteinExistence type="inferred from homology"/>
<comment type="caution">
    <text evidence="9">The sequence shown here is derived from an EMBL/GenBank/DDBJ whole genome shotgun (WGS) entry which is preliminary data.</text>
</comment>
<evidence type="ECO:0000313" key="10">
    <source>
        <dbReference type="Proteomes" id="UP000252357"/>
    </source>
</evidence>
<feature type="binding site" evidence="4">
    <location>
        <begin position="106"/>
        <end position="107"/>
    </location>
    <ligand>
        <name>substrate</name>
    </ligand>
</feature>
<feature type="active site" evidence="5">
    <location>
        <position position="15"/>
    </location>
</feature>
<dbReference type="InterPro" id="IPR036152">
    <property type="entry name" value="Asp/glu_Ase-like_sf"/>
</dbReference>
<evidence type="ECO:0000256" key="6">
    <source>
        <dbReference type="PROSITE-ProRule" id="PRU10100"/>
    </source>
</evidence>
<evidence type="ECO:0000256" key="5">
    <source>
        <dbReference type="PROSITE-ProRule" id="PRU10099"/>
    </source>
</evidence>
<dbReference type="Pfam" id="PF17763">
    <property type="entry name" value="Asparaginase_C"/>
    <property type="match status" value="1"/>
</dbReference>
<dbReference type="InterPro" id="IPR004550">
    <property type="entry name" value="AsnASE_II"/>
</dbReference>
<reference evidence="9 10" key="1">
    <citation type="journal article" date="2018" name="Int. J. Syst. Evol. Microbiol.">
        <title>Parvibium lacunae gen. nov., sp. nov., a new member of the family Alcaligenaceae isolated from a freshwater pond.</title>
        <authorList>
            <person name="Chen W.M."/>
            <person name="Xie P.B."/>
            <person name="Hsu M.Y."/>
            <person name="Sheu S.Y."/>
        </authorList>
    </citation>
    <scope>NUCLEOTIDE SEQUENCE [LARGE SCALE GENOMIC DNA]</scope>
    <source>
        <strain evidence="9 10">KMB9</strain>
    </source>
</reference>
<dbReference type="Proteomes" id="UP000252357">
    <property type="component" value="Unassembled WGS sequence"/>
</dbReference>
<keyword evidence="10" id="KW-1185">Reference proteome</keyword>
<dbReference type="InterPro" id="IPR027473">
    <property type="entry name" value="L-asparaginase_C"/>
</dbReference>
<dbReference type="Pfam" id="PF00710">
    <property type="entry name" value="Asparaginase"/>
    <property type="match status" value="1"/>
</dbReference>
<gene>
    <name evidence="9" type="ORF">DU000_01040</name>
</gene>
<dbReference type="SFLD" id="SFLDS00057">
    <property type="entry name" value="Glutaminase/Asparaginase"/>
    <property type="match status" value="1"/>
</dbReference>
<name>A0A368L6V9_9BURK</name>
<dbReference type="InterPro" id="IPR020827">
    <property type="entry name" value="Asparaginase/glutaminase_AS1"/>
</dbReference>
<dbReference type="PROSITE" id="PS51732">
    <property type="entry name" value="ASN_GLN_ASE_3"/>
    <property type="match status" value="1"/>
</dbReference>
<evidence type="ECO:0000256" key="3">
    <source>
        <dbReference type="PIRSR" id="PIRSR001220-1"/>
    </source>
</evidence>
<dbReference type="PROSITE" id="PS00144">
    <property type="entry name" value="ASN_GLN_ASE_1"/>
    <property type="match status" value="1"/>
</dbReference>
<dbReference type="PROSITE" id="PS00917">
    <property type="entry name" value="ASN_GLN_ASE_2"/>
    <property type="match status" value="1"/>
</dbReference>
<dbReference type="PIRSF" id="PIRSF001220">
    <property type="entry name" value="L-ASNase_gatD"/>
    <property type="match status" value="1"/>
</dbReference>
<accession>A0A368L6V9</accession>
<dbReference type="Gene3D" id="3.40.50.1170">
    <property type="entry name" value="L-asparaginase, N-terminal domain"/>
    <property type="match status" value="1"/>
</dbReference>
<evidence type="ECO:0000256" key="4">
    <source>
        <dbReference type="PIRSR" id="PIRSR001220-2"/>
    </source>
</evidence>